<dbReference type="OrthoDB" id="337875at2"/>
<dbReference type="RefSeq" id="WP_020773300.1">
    <property type="nucleotide sequence ID" value="NZ_ANIK01000035.1"/>
</dbReference>
<protein>
    <submittedName>
        <fullName evidence="1">Uncharacterized protein</fullName>
    </submittedName>
</protein>
<dbReference type="EMBL" id="ANIK01000035">
    <property type="protein sequence ID" value="EMJ95465.1"/>
    <property type="molecule type" value="Genomic_DNA"/>
</dbReference>
<evidence type="ECO:0000313" key="1">
    <source>
        <dbReference type="EMBL" id="EMJ95465.1"/>
    </source>
</evidence>
<evidence type="ECO:0000313" key="2">
    <source>
        <dbReference type="Proteomes" id="UP000011988"/>
    </source>
</evidence>
<proteinExistence type="predicted"/>
<accession>M6DAD4</accession>
<gene>
    <name evidence="1" type="ORF">LEP1GSC194_3552</name>
</gene>
<name>M6DAD4_9LEPT</name>
<organism evidence="1 2">
    <name type="scientific">Leptospira alstonii serovar Sichuan str. 79601</name>
    <dbReference type="NCBI Taxonomy" id="1218565"/>
    <lineage>
        <taxon>Bacteria</taxon>
        <taxon>Pseudomonadati</taxon>
        <taxon>Spirochaetota</taxon>
        <taxon>Spirochaetia</taxon>
        <taxon>Leptospirales</taxon>
        <taxon>Leptospiraceae</taxon>
        <taxon>Leptospira</taxon>
    </lineage>
</organism>
<comment type="caution">
    <text evidence="1">The sequence shown here is derived from an EMBL/GenBank/DDBJ whole genome shotgun (WGS) entry which is preliminary data.</text>
</comment>
<reference evidence="1 2" key="1">
    <citation type="submission" date="2013-01" db="EMBL/GenBank/DDBJ databases">
        <authorList>
            <person name="Harkins D.M."/>
            <person name="Durkin A.S."/>
            <person name="Brinkac L.M."/>
            <person name="Haft D.H."/>
            <person name="Selengut J.D."/>
            <person name="Sanka R."/>
            <person name="DePew J."/>
            <person name="Purushe J."/>
            <person name="Galloway R.L."/>
            <person name="Vinetz J.M."/>
            <person name="Sutton G.G."/>
            <person name="Nierman W.C."/>
            <person name="Fouts D.E."/>
        </authorList>
    </citation>
    <scope>NUCLEOTIDE SEQUENCE [LARGE SCALE GENOMIC DNA]</scope>
    <source>
        <strain evidence="1 2">79601</strain>
    </source>
</reference>
<dbReference type="AlphaFoldDB" id="M6DAD4"/>
<dbReference type="PATRIC" id="fig|1218565.3.peg.1899"/>
<dbReference type="Proteomes" id="UP000011988">
    <property type="component" value="Unassembled WGS sequence"/>
</dbReference>
<sequence length="501" mass="54974">MNGVFHFLLKGIATQVSFGKKGPSLKATPSGFEVRLPDDSGLTHLKVASPLQGDDAVNLDWVRNEVLANWNTPVQNLEELRRIPVQERRDKQIREVEDELTLYQFDSESFANVPDPVDPLRTILPNDLNVQSPGRWLKTTARNSLHSQLIGLSANDHPQYELRSEKNLPGGYPGLSTDSNNPGIEILSEETVSVLKSDASQSREYLLPDISGTLALDNVFLGATELSNGNKGLVPAPQVLDREKFLSGDGSWRTNFGSLKNSSVKSSPYTATKYERVLCDVTSGGFPVFLPQNPNDNIVVAILDVSNLAGTNPITLLRNGEKIENLEEDWQLDLDGGSFELIYSLERRSWYFLGTPATSNLATTNGFLTNTPTFEEVSIAPSARSVKEYIEAQNIAIFQLISQIGVFLFGGNFAPQGTMKKNAFFEGTTNGSGQCIINTGLSNSILAVFACVSDNAGKWYFLPPSGTTAAGYFDNQGYVTIQFTGSSTFYNRNVRIVVEYK</sequence>